<evidence type="ECO:0000259" key="2">
    <source>
        <dbReference type="Pfam" id="PF00078"/>
    </source>
</evidence>
<dbReference type="CDD" id="cd01647">
    <property type="entry name" value="RT_LTR"/>
    <property type="match status" value="1"/>
</dbReference>
<dbReference type="OrthoDB" id="7471411at2759"/>
<comment type="caution">
    <text evidence="4">The sequence shown here is derived from an EMBL/GenBank/DDBJ whole genome shotgun (WGS) entry which is preliminary data.</text>
</comment>
<protein>
    <submittedName>
        <fullName evidence="4">Transposon Tf2-11 polyprotein</fullName>
    </submittedName>
</protein>
<gene>
    <name evidence="4" type="primary">Tf2-11</name>
    <name evidence="4" type="ORF">EVAR_69554_1</name>
</gene>
<feature type="domain" description="Reverse transcriptase" evidence="2">
    <location>
        <begin position="10"/>
        <end position="99"/>
    </location>
</feature>
<name>A0A4C2A4S5_EUMVA</name>
<dbReference type="EMBL" id="BGZK01002474">
    <property type="protein sequence ID" value="GBP94199.1"/>
    <property type="molecule type" value="Genomic_DNA"/>
</dbReference>
<dbReference type="InterPro" id="IPR043128">
    <property type="entry name" value="Rev_trsase/Diguanyl_cyclase"/>
</dbReference>
<proteinExistence type="predicted"/>
<evidence type="ECO:0000259" key="3">
    <source>
        <dbReference type="Pfam" id="PF17919"/>
    </source>
</evidence>
<dbReference type="InterPro" id="IPR041577">
    <property type="entry name" value="RT_RNaseH_2"/>
</dbReference>
<dbReference type="AlphaFoldDB" id="A0A4C2A4S5"/>
<evidence type="ECO:0000313" key="4">
    <source>
        <dbReference type="EMBL" id="GBP94199.1"/>
    </source>
</evidence>
<dbReference type="SUPFAM" id="SSF56672">
    <property type="entry name" value="DNA/RNA polymerases"/>
    <property type="match status" value="1"/>
</dbReference>
<dbReference type="STRING" id="151549.A0A4C2A4S5"/>
<keyword evidence="1" id="KW-0511">Multifunctional enzyme</keyword>
<dbReference type="GO" id="GO:0003824">
    <property type="term" value="F:catalytic activity"/>
    <property type="evidence" value="ECO:0007669"/>
    <property type="project" value="UniProtKB-KW"/>
</dbReference>
<dbReference type="PANTHER" id="PTHR37984">
    <property type="entry name" value="PROTEIN CBG26694"/>
    <property type="match status" value="1"/>
</dbReference>
<dbReference type="Gene3D" id="3.30.70.270">
    <property type="match status" value="1"/>
</dbReference>
<dbReference type="GO" id="GO:0071897">
    <property type="term" value="P:DNA biosynthetic process"/>
    <property type="evidence" value="ECO:0007669"/>
    <property type="project" value="UniProtKB-ARBA"/>
</dbReference>
<reference evidence="4 5" key="1">
    <citation type="journal article" date="2019" name="Commun. Biol.">
        <title>The bagworm genome reveals a unique fibroin gene that provides high tensile strength.</title>
        <authorList>
            <person name="Kono N."/>
            <person name="Nakamura H."/>
            <person name="Ohtoshi R."/>
            <person name="Tomita M."/>
            <person name="Numata K."/>
            <person name="Arakawa K."/>
        </authorList>
    </citation>
    <scope>NUCLEOTIDE SEQUENCE [LARGE SCALE GENOMIC DNA]</scope>
</reference>
<dbReference type="PANTHER" id="PTHR37984:SF5">
    <property type="entry name" value="PROTEIN NYNRIN-LIKE"/>
    <property type="match status" value="1"/>
</dbReference>
<dbReference type="InterPro" id="IPR000477">
    <property type="entry name" value="RT_dom"/>
</dbReference>
<feature type="domain" description="Reverse transcriptase/retrotransposon-derived protein RNase H-like" evidence="3">
    <location>
        <begin position="117"/>
        <end position="178"/>
    </location>
</feature>
<dbReference type="Pfam" id="PF00078">
    <property type="entry name" value="RVT_1"/>
    <property type="match status" value="1"/>
</dbReference>
<dbReference type="InterPro" id="IPR043502">
    <property type="entry name" value="DNA/RNA_pol_sf"/>
</dbReference>
<accession>A0A4C2A4S5</accession>
<evidence type="ECO:0000256" key="1">
    <source>
        <dbReference type="ARBA" id="ARBA00023268"/>
    </source>
</evidence>
<dbReference type="Pfam" id="PF17919">
    <property type="entry name" value="RT_RNaseH_2"/>
    <property type="match status" value="1"/>
</dbReference>
<dbReference type="Proteomes" id="UP000299102">
    <property type="component" value="Unassembled WGS sequence"/>
</dbReference>
<dbReference type="InterPro" id="IPR050951">
    <property type="entry name" value="Retrovirus_Pol_polyprotein"/>
</dbReference>
<sequence length="181" mass="20568">MPKTEFVTSSGILEFNMVLYGLQTSQANFQRMMDTVLAEIKHRNVIAYVDNVGVYGETFEEFCNALRDALNRFRKANLMVKSSKCSFGYELVRVLGYELREEGVKPFRKKLDAVLELERPMSAKNLKSLLDASGEALGVSLIQGEREPREMNPVVYASRKFSELENKYSATERECLGVHGH</sequence>
<keyword evidence="5" id="KW-1185">Reference proteome</keyword>
<organism evidence="4 5">
    <name type="scientific">Eumeta variegata</name>
    <name type="common">Bagworm moth</name>
    <name type="synonym">Eumeta japonica</name>
    <dbReference type="NCBI Taxonomy" id="151549"/>
    <lineage>
        <taxon>Eukaryota</taxon>
        <taxon>Metazoa</taxon>
        <taxon>Ecdysozoa</taxon>
        <taxon>Arthropoda</taxon>
        <taxon>Hexapoda</taxon>
        <taxon>Insecta</taxon>
        <taxon>Pterygota</taxon>
        <taxon>Neoptera</taxon>
        <taxon>Endopterygota</taxon>
        <taxon>Lepidoptera</taxon>
        <taxon>Glossata</taxon>
        <taxon>Ditrysia</taxon>
        <taxon>Tineoidea</taxon>
        <taxon>Psychidae</taxon>
        <taxon>Oiketicinae</taxon>
        <taxon>Eumeta</taxon>
    </lineage>
</organism>
<evidence type="ECO:0000313" key="5">
    <source>
        <dbReference type="Proteomes" id="UP000299102"/>
    </source>
</evidence>